<dbReference type="AlphaFoldDB" id="A0AA37W7B1"/>
<evidence type="ECO:0000256" key="4">
    <source>
        <dbReference type="ARBA" id="ARBA00022490"/>
    </source>
</evidence>
<dbReference type="InterPro" id="IPR053924">
    <property type="entry name" value="RecX_HTH_2nd"/>
</dbReference>
<reference evidence="8" key="2">
    <citation type="submission" date="2023-01" db="EMBL/GenBank/DDBJ databases">
        <title>Draft genome sequence of Litoribrevibacter albus strain NBRC 110071.</title>
        <authorList>
            <person name="Sun Q."/>
            <person name="Mori K."/>
        </authorList>
    </citation>
    <scope>NUCLEOTIDE SEQUENCE</scope>
    <source>
        <strain evidence="8">NBRC 110071</strain>
    </source>
</reference>
<dbReference type="PANTHER" id="PTHR33602">
    <property type="entry name" value="REGULATORY PROTEIN RECX FAMILY PROTEIN"/>
    <property type="match status" value="1"/>
</dbReference>
<dbReference type="PANTHER" id="PTHR33602:SF1">
    <property type="entry name" value="REGULATORY PROTEIN RECX FAMILY PROTEIN"/>
    <property type="match status" value="1"/>
</dbReference>
<evidence type="ECO:0000256" key="5">
    <source>
        <dbReference type="HAMAP-Rule" id="MF_01114"/>
    </source>
</evidence>
<evidence type="ECO:0000313" key="9">
    <source>
        <dbReference type="Proteomes" id="UP001161389"/>
    </source>
</evidence>
<comment type="function">
    <text evidence="5">Modulates RecA activity.</text>
</comment>
<comment type="caution">
    <text evidence="8">The sequence shown here is derived from an EMBL/GenBank/DDBJ whole genome shotgun (WGS) entry which is preliminary data.</text>
</comment>
<comment type="similarity">
    <text evidence="2 5">Belongs to the RecX family.</text>
</comment>
<dbReference type="InterPro" id="IPR003783">
    <property type="entry name" value="Regulatory_RecX"/>
</dbReference>
<feature type="domain" description="RecX third three-helical" evidence="7">
    <location>
        <begin position="124"/>
        <end position="168"/>
    </location>
</feature>
<accession>A0AA37W7B1</accession>
<gene>
    <name evidence="5 8" type="primary">recX</name>
    <name evidence="8" type="ORF">GCM10007876_16170</name>
</gene>
<reference evidence="8" key="1">
    <citation type="journal article" date="2014" name="Int. J. Syst. Evol. Microbiol.">
        <title>Complete genome sequence of Corynebacterium casei LMG S-19264T (=DSM 44701T), isolated from a smear-ripened cheese.</title>
        <authorList>
            <consortium name="US DOE Joint Genome Institute (JGI-PGF)"/>
            <person name="Walter F."/>
            <person name="Albersmeier A."/>
            <person name="Kalinowski J."/>
            <person name="Ruckert C."/>
        </authorList>
    </citation>
    <scope>NUCLEOTIDE SEQUENCE</scope>
    <source>
        <strain evidence="8">NBRC 110071</strain>
    </source>
</reference>
<feature type="domain" description="RecX second three-helical" evidence="6">
    <location>
        <begin position="78"/>
        <end position="115"/>
    </location>
</feature>
<name>A0AA37W7B1_9GAMM</name>
<dbReference type="HAMAP" id="MF_01114">
    <property type="entry name" value="RecX"/>
    <property type="match status" value="1"/>
</dbReference>
<comment type="subcellular location">
    <subcellularLocation>
        <location evidence="1 5">Cytoplasm</location>
    </subcellularLocation>
</comment>
<keyword evidence="9" id="KW-1185">Reference proteome</keyword>
<dbReference type="InterPro" id="IPR036388">
    <property type="entry name" value="WH-like_DNA-bd_sf"/>
</dbReference>
<dbReference type="Pfam" id="PF21981">
    <property type="entry name" value="RecX_HTH3"/>
    <property type="match status" value="1"/>
</dbReference>
<evidence type="ECO:0000259" key="7">
    <source>
        <dbReference type="Pfam" id="PF21981"/>
    </source>
</evidence>
<evidence type="ECO:0000256" key="2">
    <source>
        <dbReference type="ARBA" id="ARBA00009695"/>
    </source>
</evidence>
<organism evidence="8 9">
    <name type="scientific">Litoribrevibacter albus</name>
    <dbReference type="NCBI Taxonomy" id="1473156"/>
    <lineage>
        <taxon>Bacteria</taxon>
        <taxon>Pseudomonadati</taxon>
        <taxon>Pseudomonadota</taxon>
        <taxon>Gammaproteobacteria</taxon>
        <taxon>Oceanospirillales</taxon>
        <taxon>Oceanospirillaceae</taxon>
        <taxon>Litoribrevibacter</taxon>
    </lineage>
</organism>
<dbReference type="GO" id="GO:0005737">
    <property type="term" value="C:cytoplasm"/>
    <property type="evidence" value="ECO:0007669"/>
    <property type="project" value="UniProtKB-SubCell"/>
</dbReference>
<dbReference type="RefSeq" id="WP_284380637.1">
    <property type="nucleotide sequence ID" value="NZ_BSNM01000011.1"/>
</dbReference>
<evidence type="ECO:0000259" key="6">
    <source>
        <dbReference type="Pfam" id="PF02631"/>
    </source>
</evidence>
<keyword evidence="4 5" id="KW-0963">Cytoplasm</keyword>
<evidence type="ECO:0000256" key="3">
    <source>
        <dbReference type="ARBA" id="ARBA00018111"/>
    </source>
</evidence>
<dbReference type="Proteomes" id="UP001161389">
    <property type="component" value="Unassembled WGS sequence"/>
</dbReference>
<sequence>MEKTDSQSENDSTESMKKTLYSELKNKAIGLLARREYSSQELTSKLLSHSHSHSMPMDDVAIIVADVIEQLQGLGYQSDYRFTAMFIRHKAQTGNGPLKISRELSFKGGDRALFDQVVEEEQIDFFENALALMQRKFSIEQLKDYQAYQKAFRYLANRGFTTDQIKYAKETLLEAE</sequence>
<evidence type="ECO:0000313" key="8">
    <source>
        <dbReference type="EMBL" id="GLQ31138.1"/>
    </source>
</evidence>
<dbReference type="EMBL" id="BSNM01000011">
    <property type="protein sequence ID" value="GLQ31138.1"/>
    <property type="molecule type" value="Genomic_DNA"/>
</dbReference>
<dbReference type="GO" id="GO:0006282">
    <property type="term" value="P:regulation of DNA repair"/>
    <property type="evidence" value="ECO:0007669"/>
    <property type="project" value="UniProtKB-UniRule"/>
</dbReference>
<dbReference type="Gene3D" id="1.10.10.10">
    <property type="entry name" value="Winged helix-like DNA-binding domain superfamily/Winged helix DNA-binding domain"/>
    <property type="match status" value="3"/>
</dbReference>
<dbReference type="InterPro" id="IPR053925">
    <property type="entry name" value="RecX_HTH_3rd"/>
</dbReference>
<proteinExistence type="inferred from homology"/>
<evidence type="ECO:0000256" key="1">
    <source>
        <dbReference type="ARBA" id="ARBA00004496"/>
    </source>
</evidence>
<protein>
    <recommendedName>
        <fullName evidence="3 5">Regulatory protein RecX</fullName>
    </recommendedName>
</protein>
<dbReference type="Pfam" id="PF02631">
    <property type="entry name" value="RecX_HTH2"/>
    <property type="match status" value="1"/>
</dbReference>